<dbReference type="Proteomes" id="UP001589654">
    <property type="component" value="Unassembled WGS sequence"/>
</dbReference>
<evidence type="ECO:0000313" key="3">
    <source>
        <dbReference type="Proteomes" id="UP001589654"/>
    </source>
</evidence>
<name>A0ABV5J1S3_9BACT</name>
<feature type="domain" description="DUF7507" evidence="1">
    <location>
        <begin position="165"/>
        <end position="267"/>
    </location>
</feature>
<dbReference type="NCBIfam" id="TIGR01451">
    <property type="entry name" value="B_ant_repeat"/>
    <property type="match status" value="6"/>
</dbReference>
<organism evidence="2 3">
    <name type="scientific">Echinicola jeungdonensis</name>
    <dbReference type="NCBI Taxonomy" id="709343"/>
    <lineage>
        <taxon>Bacteria</taxon>
        <taxon>Pseudomonadati</taxon>
        <taxon>Bacteroidota</taxon>
        <taxon>Cytophagia</taxon>
        <taxon>Cytophagales</taxon>
        <taxon>Cyclobacteriaceae</taxon>
        <taxon>Echinicola</taxon>
    </lineage>
</organism>
<dbReference type="InterPro" id="IPR055354">
    <property type="entry name" value="DUF7507"/>
</dbReference>
<feature type="domain" description="DUF7507" evidence="1">
    <location>
        <begin position="507"/>
        <end position="609"/>
    </location>
</feature>
<dbReference type="RefSeq" id="WP_379945334.1">
    <property type="nucleotide sequence ID" value="NZ_JBHMEW010000010.1"/>
</dbReference>
<feature type="domain" description="DUF7507" evidence="1">
    <location>
        <begin position="394"/>
        <end position="495"/>
    </location>
</feature>
<dbReference type="PANTHER" id="PTHR34819">
    <property type="entry name" value="LARGE CYSTEINE-RICH PERIPLASMIC PROTEIN OMCB"/>
    <property type="match status" value="1"/>
</dbReference>
<gene>
    <name evidence="2" type="ORF">ACFFUR_03085</name>
</gene>
<dbReference type="Pfam" id="PF24346">
    <property type="entry name" value="DUF7507"/>
    <property type="match status" value="7"/>
</dbReference>
<proteinExistence type="predicted"/>
<reference evidence="2 3" key="1">
    <citation type="submission" date="2024-09" db="EMBL/GenBank/DDBJ databases">
        <authorList>
            <person name="Sun Q."/>
            <person name="Mori K."/>
        </authorList>
    </citation>
    <scope>NUCLEOTIDE SEQUENCE [LARGE SCALE GENOMIC DNA]</scope>
    <source>
        <strain evidence="2 3">CECT 7682</strain>
    </source>
</reference>
<sequence>DNSTFTAVYALTQADIDAGTFTNTAEVSGDTPADNAVTDSDDDTQTFTEAASISLVKTGTYVDSNGDGVANVGDEITYTFTIENTGNVTLDGIMVTDPQVTVSGSAITLAPGATDNSTFTAVYALTQADIDAGTFTNTAEVSGDTPADNAVTDSDDDTQTFTEAASISLVKTGTYVDSNGDGVANVGDEITYSFTIENTGNVTLDGIMVTDPQVTVSGSAITLAPGATDNSTFTAVYALTQADIDAGTFTNTAEVSGDTPADNAVTDSDDDTQTFTEAASISLVKTGTYVDSNGDGVANVGDEITYTFTIENTGNVTLDGIMVTDPQVTVSGSAITLAPGATDNSTFTAVYALTQADIDAGTFTNTAEVNGVTPGDAPITDNDDDTQTFAEAASISLEKVGTYVDSNGDGVANVGDEITYSFTIENTGNVTLDGIMVTDPQVTVSGSAITLAPGATDNSTFTAVYALTQADIDAGTLTNTAEVSGDTPSDATVTDSDDDTQTFTEAASISLVKTGTYADSNGDGVANVGDEITYSFTIENTGNVTLDGIMVTDPQVTVSGSAITLAPGATDNSTFTAVYALTQADIDAGTFTNTAEVSGDTPADNAVTDSDDDTQTFTEAASISLVKTGTYVDSNGDGVANAGDEITYSFTIENTGNVTLDGIMVTDPQVTVSGSAITLAPGATDNSTFTAVYALTQTDIDAGTFTNTAEVSGDTPADNAVTDSDDDTQTFAEAASISLEKAGTYVDNNGDGVANVGDEITYSF</sequence>
<feature type="domain" description="DUF7507" evidence="1">
    <location>
        <begin position="51"/>
        <end position="153"/>
    </location>
</feature>
<accession>A0ABV5J1S3</accession>
<dbReference type="InterPro" id="IPR013783">
    <property type="entry name" value="Ig-like_fold"/>
</dbReference>
<dbReference type="PANTHER" id="PTHR34819:SF3">
    <property type="entry name" value="CELL SURFACE PROTEIN"/>
    <property type="match status" value="1"/>
</dbReference>
<feature type="non-terminal residue" evidence="2">
    <location>
        <position position="1"/>
    </location>
</feature>
<dbReference type="EMBL" id="JBHMEW010000010">
    <property type="protein sequence ID" value="MFB9210774.1"/>
    <property type="molecule type" value="Genomic_DNA"/>
</dbReference>
<protein>
    <submittedName>
        <fullName evidence="2">Beta strand repeat-containing protein</fullName>
    </submittedName>
</protein>
<evidence type="ECO:0000313" key="2">
    <source>
        <dbReference type="EMBL" id="MFB9210774.1"/>
    </source>
</evidence>
<keyword evidence="3" id="KW-1185">Reference proteome</keyword>
<evidence type="ECO:0000259" key="1">
    <source>
        <dbReference type="Pfam" id="PF24346"/>
    </source>
</evidence>
<feature type="domain" description="DUF7507" evidence="1">
    <location>
        <begin position="279"/>
        <end position="381"/>
    </location>
</feature>
<dbReference type="Gene3D" id="2.60.40.10">
    <property type="entry name" value="Immunoglobulins"/>
    <property type="match status" value="1"/>
</dbReference>
<feature type="domain" description="DUF7507" evidence="1">
    <location>
        <begin position="621"/>
        <end position="723"/>
    </location>
</feature>
<feature type="non-terminal residue" evidence="2">
    <location>
        <position position="764"/>
    </location>
</feature>
<dbReference type="InterPro" id="IPR047589">
    <property type="entry name" value="DUF11_rpt"/>
</dbReference>
<feature type="domain" description="DUF7507" evidence="1">
    <location>
        <begin position="3"/>
        <end position="39"/>
    </location>
</feature>
<comment type="caution">
    <text evidence="2">The sequence shown here is derived from an EMBL/GenBank/DDBJ whole genome shotgun (WGS) entry which is preliminary data.</text>
</comment>
<dbReference type="InterPro" id="IPR051172">
    <property type="entry name" value="Chlamydia_OmcB"/>
</dbReference>